<feature type="compositionally biased region" description="Polar residues" evidence="1">
    <location>
        <begin position="197"/>
        <end position="206"/>
    </location>
</feature>
<sequence>VLNDHVHQLVRCLVGFDRHVHQLRHQSSNQRLEPGVCAELKKHCLVSVAATRKLMQTLRLHGPVLLRGVDVRLVRQSLLAFHGVSYEVRLAAERLPCAAAMPPLARNPQNATAAPASFLGNVPLGLARGLARASMRRTATAPSDSNSRAHDVFSAGSAGAYASSSTGTPSSIGASFSPKLPPASAIGTGEPARSATLGATTTTPMPITQPLVGQALIGRRPTAPDIRMHMPSGAAGHLPLPETPTTPAIHLPEAQRDVERHARLVRATETCIHATATATEQMRQVVMHYSRVDSSSSNDNGGKDDTAHAGETARKDDTSSTRSLPRSGHLSVEKLNELNRHLAHAVTRLSTAAKGVSLIFSLSRAATMSLQSMIQSTRDLTLIMATLSGRMSPRPLLRNNTMPSGRTSPLPPGSAGSMEPIPSINVNGP</sequence>
<feature type="region of interest" description="Disordered" evidence="1">
    <location>
        <begin position="393"/>
        <end position="429"/>
    </location>
</feature>
<evidence type="ECO:0000256" key="1">
    <source>
        <dbReference type="SAM" id="MobiDB-lite"/>
    </source>
</evidence>
<name>A0A4P9YRV3_9FUNG</name>
<gene>
    <name evidence="2" type="ORF">SYNPS1DRAFT_25853</name>
</gene>
<feature type="region of interest" description="Disordered" evidence="1">
    <location>
        <begin position="291"/>
        <end position="329"/>
    </location>
</feature>
<evidence type="ECO:0000313" key="3">
    <source>
        <dbReference type="Proteomes" id="UP000278143"/>
    </source>
</evidence>
<dbReference type="InterPro" id="IPR019487">
    <property type="entry name" value="RAM_signalling_pathway_SOG2"/>
</dbReference>
<protein>
    <submittedName>
        <fullName evidence="2">Uncharacterized protein</fullName>
    </submittedName>
</protein>
<dbReference type="EMBL" id="KZ992136">
    <property type="protein sequence ID" value="RKP22415.1"/>
    <property type="molecule type" value="Genomic_DNA"/>
</dbReference>
<accession>A0A4P9YRV3</accession>
<dbReference type="Pfam" id="PF10428">
    <property type="entry name" value="SOG2"/>
    <property type="match status" value="1"/>
</dbReference>
<reference evidence="3" key="1">
    <citation type="journal article" date="2018" name="Nat. Microbiol.">
        <title>Leveraging single-cell genomics to expand the fungal tree of life.</title>
        <authorList>
            <person name="Ahrendt S.R."/>
            <person name="Quandt C.A."/>
            <person name="Ciobanu D."/>
            <person name="Clum A."/>
            <person name="Salamov A."/>
            <person name="Andreopoulos B."/>
            <person name="Cheng J.F."/>
            <person name="Woyke T."/>
            <person name="Pelin A."/>
            <person name="Henrissat B."/>
            <person name="Reynolds N.K."/>
            <person name="Benny G.L."/>
            <person name="Smith M.E."/>
            <person name="James T.Y."/>
            <person name="Grigoriev I.V."/>
        </authorList>
    </citation>
    <scope>NUCLEOTIDE SEQUENCE [LARGE SCALE GENOMIC DNA]</scope>
    <source>
        <strain evidence="3">Benny S71-1</strain>
    </source>
</reference>
<feature type="region of interest" description="Disordered" evidence="1">
    <location>
        <begin position="181"/>
        <end position="207"/>
    </location>
</feature>
<feature type="compositionally biased region" description="Polar residues" evidence="1">
    <location>
        <begin position="398"/>
        <end position="407"/>
    </location>
</feature>
<dbReference type="AlphaFoldDB" id="A0A4P9YRV3"/>
<evidence type="ECO:0000313" key="2">
    <source>
        <dbReference type="EMBL" id="RKP22415.1"/>
    </source>
</evidence>
<keyword evidence="3" id="KW-1185">Reference proteome</keyword>
<dbReference type="Proteomes" id="UP000278143">
    <property type="component" value="Unassembled WGS sequence"/>
</dbReference>
<proteinExistence type="predicted"/>
<feature type="non-terminal residue" evidence="2">
    <location>
        <position position="1"/>
    </location>
</feature>
<organism evidence="2 3">
    <name type="scientific">Syncephalis pseudoplumigaleata</name>
    <dbReference type="NCBI Taxonomy" id="1712513"/>
    <lineage>
        <taxon>Eukaryota</taxon>
        <taxon>Fungi</taxon>
        <taxon>Fungi incertae sedis</taxon>
        <taxon>Zoopagomycota</taxon>
        <taxon>Zoopagomycotina</taxon>
        <taxon>Zoopagomycetes</taxon>
        <taxon>Zoopagales</taxon>
        <taxon>Piptocephalidaceae</taxon>
        <taxon>Syncephalis</taxon>
    </lineage>
</organism>
<feature type="compositionally biased region" description="Basic and acidic residues" evidence="1">
    <location>
        <begin position="301"/>
        <end position="319"/>
    </location>
</feature>